<dbReference type="PANTHER" id="PTHR34220:SF7">
    <property type="entry name" value="SENSOR HISTIDINE KINASE YPDA"/>
    <property type="match status" value="1"/>
</dbReference>
<dbReference type="InterPro" id="IPR010559">
    <property type="entry name" value="Sig_transdc_His_kin_internal"/>
</dbReference>
<dbReference type="PANTHER" id="PTHR34220">
    <property type="entry name" value="SENSOR HISTIDINE KINASE YPDA"/>
    <property type="match status" value="1"/>
</dbReference>
<evidence type="ECO:0000256" key="1">
    <source>
        <dbReference type="SAM" id="Phobius"/>
    </source>
</evidence>
<evidence type="ECO:0000259" key="2">
    <source>
        <dbReference type="Pfam" id="PF06580"/>
    </source>
</evidence>
<feature type="domain" description="Signal transduction histidine kinase internal region" evidence="2">
    <location>
        <begin position="56"/>
        <end position="133"/>
    </location>
</feature>
<organism evidence="3 4">
    <name type="scientific">Dokdonia pacifica</name>
    <dbReference type="NCBI Taxonomy" id="1627892"/>
    <lineage>
        <taxon>Bacteria</taxon>
        <taxon>Pseudomonadati</taxon>
        <taxon>Bacteroidota</taxon>
        <taxon>Flavobacteriia</taxon>
        <taxon>Flavobacteriales</taxon>
        <taxon>Flavobacteriaceae</taxon>
        <taxon>Dokdonia</taxon>
    </lineage>
</organism>
<keyword evidence="1" id="KW-0472">Membrane</keyword>
<evidence type="ECO:0000313" key="3">
    <source>
        <dbReference type="EMBL" id="SNR84092.1"/>
    </source>
</evidence>
<protein>
    <submittedName>
        <fullName evidence="3">Histidine kinase</fullName>
    </submittedName>
</protein>
<dbReference type="GO" id="GO:0000155">
    <property type="term" value="F:phosphorelay sensor kinase activity"/>
    <property type="evidence" value="ECO:0007669"/>
    <property type="project" value="InterPro"/>
</dbReference>
<sequence length="242" mass="28157">MPLLSRNVIFVLILVYLVVSVVCFVQLLRYNHKTASLNKELENKLLEGKLVLKQKELYFLKQQIHPHFLFNTLNTVYGFALKGSKETPDLILKLSNLLDYILNQIEKPEVPLTEEIKHIESYIGLERVRFRDTLRVTFTKEIEKEISIPPMLFIAFVENAFKHGTPIDGFLTIDIHLKTTAKQLFFTIQNTAIVNNSSSENHGIGLENTRKRLESIYPDAYQLSTIYKEHYYQVQLEIQLES</sequence>
<evidence type="ECO:0000313" key="4">
    <source>
        <dbReference type="Proteomes" id="UP000198379"/>
    </source>
</evidence>
<dbReference type="EMBL" id="FZNY01000003">
    <property type="protein sequence ID" value="SNR84092.1"/>
    <property type="molecule type" value="Genomic_DNA"/>
</dbReference>
<dbReference type="Pfam" id="PF06580">
    <property type="entry name" value="His_kinase"/>
    <property type="match status" value="1"/>
</dbReference>
<dbReference type="Gene3D" id="3.30.565.10">
    <property type="entry name" value="Histidine kinase-like ATPase, C-terminal domain"/>
    <property type="match status" value="1"/>
</dbReference>
<keyword evidence="3" id="KW-0808">Transferase</keyword>
<accession>A0A238ZLM9</accession>
<dbReference type="InterPro" id="IPR050640">
    <property type="entry name" value="Bact_2-comp_sensor_kinase"/>
</dbReference>
<keyword evidence="1" id="KW-1133">Transmembrane helix</keyword>
<dbReference type="AlphaFoldDB" id="A0A238ZLM9"/>
<keyword evidence="1" id="KW-0812">Transmembrane</keyword>
<dbReference type="Proteomes" id="UP000198379">
    <property type="component" value="Unassembled WGS sequence"/>
</dbReference>
<gene>
    <name evidence="3" type="ORF">SAMN06265376_103325</name>
</gene>
<keyword evidence="4" id="KW-1185">Reference proteome</keyword>
<feature type="transmembrane region" description="Helical" evidence="1">
    <location>
        <begin position="7"/>
        <end position="28"/>
    </location>
</feature>
<keyword evidence="3" id="KW-0418">Kinase</keyword>
<reference evidence="3 4" key="1">
    <citation type="submission" date="2017-06" db="EMBL/GenBank/DDBJ databases">
        <authorList>
            <person name="Kim H.J."/>
            <person name="Triplett B.A."/>
        </authorList>
    </citation>
    <scope>NUCLEOTIDE SEQUENCE [LARGE SCALE GENOMIC DNA]</scope>
    <source>
        <strain evidence="3 4">DSM 25597</strain>
    </source>
</reference>
<dbReference type="SUPFAM" id="SSF55874">
    <property type="entry name" value="ATPase domain of HSP90 chaperone/DNA topoisomerase II/histidine kinase"/>
    <property type="match status" value="1"/>
</dbReference>
<dbReference type="GO" id="GO:0016020">
    <property type="term" value="C:membrane"/>
    <property type="evidence" value="ECO:0007669"/>
    <property type="project" value="InterPro"/>
</dbReference>
<name>A0A238ZLM9_9FLAO</name>
<dbReference type="InterPro" id="IPR036890">
    <property type="entry name" value="HATPase_C_sf"/>
</dbReference>
<proteinExistence type="predicted"/>